<reference evidence="2 3" key="1">
    <citation type="submission" date="2018-10" db="EMBL/GenBank/DDBJ databases">
        <title>Draft genome of Fastidiocella sp. strain 375T, a bacterium isolated from a karstic cave dripping water.</title>
        <authorList>
            <person name="Coelho C."/>
            <person name="Verissimo A."/>
            <person name="Tiago I."/>
        </authorList>
    </citation>
    <scope>NUCLEOTIDE SEQUENCE [LARGE SCALE GENOMIC DNA]</scope>
    <source>
        <strain evidence="2 3">CAVE-375</strain>
    </source>
</reference>
<feature type="signal peptide" evidence="1">
    <location>
        <begin position="1"/>
        <end position="31"/>
    </location>
</feature>
<protein>
    <submittedName>
        <fullName evidence="2">Uncharacterized protein</fullName>
    </submittedName>
</protein>
<evidence type="ECO:0000313" key="2">
    <source>
        <dbReference type="EMBL" id="RXZ45263.1"/>
    </source>
</evidence>
<dbReference type="EMBL" id="REGR01000001">
    <property type="protein sequence ID" value="RXZ45263.1"/>
    <property type="molecule type" value="Genomic_DNA"/>
</dbReference>
<gene>
    <name evidence="2" type="ORF">EBB06_00055</name>
</gene>
<name>A0ABY0FFU0_9NEIS</name>
<dbReference type="Proteomes" id="UP000290682">
    <property type="component" value="Unassembled WGS sequence"/>
</dbReference>
<evidence type="ECO:0000256" key="1">
    <source>
        <dbReference type="SAM" id="SignalP"/>
    </source>
</evidence>
<sequence length="148" mass="15994">MFISAQNHLGLARAALVCLTGLLAPVQFAQADEVGLGHLAARKVDAAKMDTLRGGMAFSNLGVDINLRRSVYINGVLQAENQFQWNSNDGLTTVQAPFPTAMVIQNGANNQMIQAITTINAQVSNLAIFRQMINNYSVNQSLVHGIIR</sequence>
<dbReference type="RefSeq" id="WP_129210371.1">
    <property type="nucleotide sequence ID" value="NZ_REGR01000001.1"/>
</dbReference>
<keyword evidence="1" id="KW-0732">Signal</keyword>
<comment type="caution">
    <text evidence="2">The sequence shown here is derived from an EMBL/GenBank/DDBJ whole genome shotgun (WGS) entry which is preliminary data.</text>
</comment>
<proteinExistence type="predicted"/>
<organism evidence="2 3">
    <name type="scientific">Crenobacter cavernae</name>
    <dbReference type="NCBI Taxonomy" id="2290923"/>
    <lineage>
        <taxon>Bacteria</taxon>
        <taxon>Pseudomonadati</taxon>
        <taxon>Pseudomonadota</taxon>
        <taxon>Betaproteobacteria</taxon>
        <taxon>Neisseriales</taxon>
        <taxon>Neisseriaceae</taxon>
        <taxon>Crenobacter</taxon>
    </lineage>
</organism>
<feature type="chain" id="PRO_5046485141" evidence="1">
    <location>
        <begin position="32"/>
        <end position="148"/>
    </location>
</feature>
<evidence type="ECO:0000313" key="3">
    <source>
        <dbReference type="Proteomes" id="UP000290682"/>
    </source>
</evidence>
<accession>A0ABY0FFU0</accession>
<keyword evidence="3" id="KW-1185">Reference proteome</keyword>